<feature type="chain" id="PRO_5002578072" description="FAD/FMN-containing dehydrogenase" evidence="1">
    <location>
        <begin position="18"/>
        <end position="153"/>
    </location>
</feature>
<dbReference type="GeneID" id="24304681"/>
<keyword evidence="1" id="KW-0732">Signal</keyword>
<dbReference type="EMBL" id="JAIQ01000072">
    <property type="protein sequence ID" value="KLE01166.1"/>
    <property type="molecule type" value="Genomic_DNA"/>
</dbReference>
<accession>A0A0G9K421</accession>
<dbReference type="PATRIC" id="fig|1447256.3.peg.815"/>
<evidence type="ECO:0000313" key="2">
    <source>
        <dbReference type="EMBL" id="KLE01166.1"/>
    </source>
</evidence>
<protein>
    <recommendedName>
        <fullName evidence="4">FAD/FMN-containing dehydrogenase</fullName>
    </recommendedName>
</protein>
<sequence length="153" mass="17222">MIKKLLLTIFLGVVAFANPLAVDSTVSELKIKDQFEKEHTLNANIKTILFASDKATSDMIRDYLLPLSEKENILEKNNAVYIADISGMPSLISKYIALPKMKKYPFSILLLDDTNKDNFTKEDGKIIVYTLDNLKVTNITKISTPQELANIIK</sequence>
<dbReference type="RefSeq" id="WP_012148153.1">
    <property type="nucleotide sequence ID" value="NZ_JAIQ01000072.1"/>
</dbReference>
<feature type="signal peptide" evidence="1">
    <location>
        <begin position="1"/>
        <end position="17"/>
    </location>
</feature>
<reference evidence="2 3" key="1">
    <citation type="submission" date="2014-01" db="EMBL/GenBank/DDBJ databases">
        <title>Development of a Comparative Genomic Fingerprinting Assay for High Resolution Genotyping of Arcobacter butzleri.</title>
        <authorList>
            <person name="Webb A.L."/>
            <person name="Inglis G.D."/>
            <person name="Kruczkiewicz P."/>
            <person name="Selinger L.B."/>
            <person name="Taboada E.N."/>
        </authorList>
    </citation>
    <scope>NUCLEOTIDE SEQUENCE [LARGE SCALE GENOMIC DNA]</scope>
    <source>
        <strain evidence="2 3">L348</strain>
    </source>
</reference>
<comment type="caution">
    <text evidence="2">The sequence shown here is derived from an EMBL/GenBank/DDBJ whole genome shotgun (WGS) entry which is preliminary data.</text>
</comment>
<proteinExistence type="predicted"/>
<gene>
    <name evidence="2" type="ORF">AA20_04210</name>
</gene>
<organism evidence="2 3">
    <name type="scientific">Aliarcobacter butzleri L348</name>
    <dbReference type="NCBI Taxonomy" id="1447256"/>
    <lineage>
        <taxon>Bacteria</taxon>
        <taxon>Pseudomonadati</taxon>
        <taxon>Campylobacterota</taxon>
        <taxon>Epsilonproteobacteria</taxon>
        <taxon>Campylobacterales</taxon>
        <taxon>Arcobacteraceae</taxon>
        <taxon>Aliarcobacter</taxon>
    </lineage>
</organism>
<evidence type="ECO:0000256" key="1">
    <source>
        <dbReference type="SAM" id="SignalP"/>
    </source>
</evidence>
<name>A0A0G9K421_9BACT</name>
<evidence type="ECO:0008006" key="4">
    <source>
        <dbReference type="Google" id="ProtNLM"/>
    </source>
</evidence>
<evidence type="ECO:0000313" key="3">
    <source>
        <dbReference type="Proteomes" id="UP000035514"/>
    </source>
</evidence>
<dbReference type="AlphaFoldDB" id="A0A0G9K421"/>
<dbReference type="Proteomes" id="UP000035514">
    <property type="component" value="Unassembled WGS sequence"/>
</dbReference>